<dbReference type="SUPFAM" id="SSF81301">
    <property type="entry name" value="Nucleotidyltransferase"/>
    <property type="match status" value="1"/>
</dbReference>
<evidence type="ECO:0000313" key="1">
    <source>
        <dbReference type="EMBL" id="HIU13600.1"/>
    </source>
</evidence>
<dbReference type="Pfam" id="PF04439">
    <property type="entry name" value="Adenyl_transf"/>
    <property type="match status" value="1"/>
</dbReference>
<proteinExistence type="predicted"/>
<accession>A0A9D1L0C5</accession>
<sequence>MKRRSNDEMYALIFDRANRDEHILAVLLNGSRANPLARVDEMQDFDIVYVVDELEPWLHYDWTADFGPVVIMQEPEGMTLFPPEYPGTYAWLMLFVDGNRIDLTLVDQKYSERYCHDPMTICLLDKTGAFQDLPEPTAQQFYTHIPSEAQYQDALNEFFWVSTYVAKGLWRHEYFYAAMYLNDHMRRMLLLMVDWLAACRHDGYCYTGKCDRYLPLCLDEESCQKLMQTYRLENEAAIVQCLKQMIILMREFATEVAEILHFTYPQAMDQRVVRYLERTLEDSQQRK</sequence>
<dbReference type="SUPFAM" id="SSF81631">
    <property type="entry name" value="PAP/OAS1 substrate-binding domain"/>
    <property type="match status" value="1"/>
</dbReference>
<dbReference type="Proteomes" id="UP000824175">
    <property type="component" value="Unassembled WGS sequence"/>
</dbReference>
<dbReference type="AlphaFoldDB" id="A0A9D1L0C5"/>
<dbReference type="Gene3D" id="3.30.460.10">
    <property type="entry name" value="Beta Polymerase, domain 2"/>
    <property type="match status" value="1"/>
</dbReference>
<name>A0A9D1L0C5_9FIRM</name>
<evidence type="ECO:0000313" key="2">
    <source>
        <dbReference type="Proteomes" id="UP000824175"/>
    </source>
</evidence>
<dbReference type="InterPro" id="IPR043519">
    <property type="entry name" value="NT_sf"/>
</dbReference>
<gene>
    <name evidence="1" type="ORF">IAD15_05970</name>
</gene>
<reference evidence="1" key="1">
    <citation type="submission" date="2020-10" db="EMBL/GenBank/DDBJ databases">
        <authorList>
            <person name="Gilroy R."/>
        </authorList>
    </citation>
    <scope>NUCLEOTIDE SEQUENCE</scope>
    <source>
        <strain evidence="1">CHK195-11698</strain>
    </source>
</reference>
<comment type="caution">
    <text evidence="1">The sequence shown here is derived from an EMBL/GenBank/DDBJ whole genome shotgun (WGS) entry which is preliminary data.</text>
</comment>
<reference evidence="1" key="2">
    <citation type="journal article" date="2021" name="PeerJ">
        <title>Extensive microbial diversity within the chicken gut microbiome revealed by metagenomics and culture.</title>
        <authorList>
            <person name="Gilroy R."/>
            <person name="Ravi A."/>
            <person name="Getino M."/>
            <person name="Pursley I."/>
            <person name="Horton D.L."/>
            <person name="Alikhan N.F."/>
            <person name="Baker D."/>
            <person name="Gharbi K."/>
            <person name="Hall N."/>
            <person name="Watson M."/>
            <person name="Adriaenssens E.M."/>
            <person name="Foster-Nyarko E."/>
            <person name="Jarju S."/>
            <person name="Secka A."/>
            <person name="Antonio M."/>
            <person name="Oren A."/>
            <person name="Chaudhuri R.R."/>
            <person name="La Ragione R."/>
            <person name="Hildebrand F."/>
            <person name="Pallen M.J."/>
        </authorList>
    </citation>
    <scope>NUCLEOTIDE SEQUENCE</scope>
    <source>
        <strain evidence="1">CHK195-11698</strain>
    </source>
</reference>
<dbReference type="EMBL" id="DVMJ01000052">
    <property type="protein sequence ID" value="HIU13600.1"/>
    <property type="molecule type" value="Genomic_DNA"/>
</dbReference>
<organism evidence="1 2">
    <name type="scientific">Candidatus Fimiplasma intestinipullorum</name>
    <dbReference type="NCBI Taxonomy" id="2840825"/>
    <lineage>
        <taxon>Bacteria</taxon>
        <taxon>Bacillati</taxon>
        <taxon>Bacillota</taxon>
        <taxon>Clostridia</taxon>
        <taxon>Eubacteriales</taxon>
        <taxon>Candidatus Fimiplasma</taxon>
    </lineage>
</organism>
<protein>
    <submittedName>
        <fullName evidence="1">Aminoglycoside 6-adenylyltransferase</fullName>
    </submittedName>
</protein>
<dbReference type="InterPro" id="IPR007530">
    <property type="entry name" value="Aminoglycoside_adenylylTfrase"/>
</dbReference>
<dbReference type="Gene3D" id="1.20.120.330">
    <property type="entry name" value="Nucleotidyltransferases domain 2"/>
    <property type="match status" value="1"/>
</dbReference>